<feature type="coiled-coil region" evidence="15">
    <location>
        <begin position="4"/>
        <end position="31"/>
    </location>
</feature>
<feature type="active site" description="Proton donor; for dehydratase activity" evidence="14">
    <location>
        <position position="1121"/>
    </location>
</feature>
<evidence type="ECO:0000256" key="7">
    <source>
        <dbReference type="ARBA" id="ARBA00023268"/>
    </source>
</evidence>
<dbReference type="InterPro" id="IPR036736">
    <property type="entry name" value="ACP-like_sf"/>
</dbReference>
<evidence type="ECO:0000256" key="10">
    <source>
        <dbReference type="ARBA" id="ARBA00060158"/>
    </source>
</evidence>
<evidence type="ECO:0000256" key="16">
    <source>
        <dbReference type="SAM" id="MobiDB-lite"/>
    </source>
</evidence>
<dbReference type="InterPro" id="IPR013154">
    <property type="entry name" value="ADH-like_N"/>
</dbReference>
<dbReference type="Pfam" id="PF00109">
    <property type="entry name" value="ketoacyl-synt"/>
    <property type="match status" value="3"/>
</dbReference>
<dbReference type="InterPro" id="IPR001227">
    <property type="entry name" value="Ac_transferase_dom_sf"/>
</dbReference>
<evidence type="ECO:0000256" key="14">
    <source>
        <dbReference type="PROSITE-ProRule" id="PRU01363"/>
    </source>
</evidence>
<dbReference type="SMART" id="SM00829">
    <property type="entry name" value="PKS_ER"/>
    <property type="match status" value="2"/>
</dbReference>
<dbReference type="Pfam" id="PF00698">
    <property type="entry name" value="Acyl_transf_1"/>
    <property type="match status" value="3"/>
</dbReference>
<dbReference type="InterPro" id="IPR049900">
    <property type="entry name" value="PKS_mFAS_DH"/>
</dbReference>
<dbReference type="Gene3D" id="3.30.70.3290">
    <property type="match status" value="3"/>
</dbReference>
<dbReference type="InterPro" id="IPR016039">
    <property type="entry name" value="Thiolase-like"/>
</dbReference>
<evidence type="ECO:0000256" key="8">
    <source>
        <dbReference type="ARBA" id="ARBA00023315"/>
    </source>
</evidence>
<evidence type="ECO:0000256" key="6">
    <source>
        <dbReference type="ARBA" id="ARBA00023194"/>
    </source>
</evidence>
<dbReference type="FunFam" id="3.90.180.10:FF:000032">
    <property type="entry name" value="Probable polyketide synthase pks1"/>
    <property type="match status" value="1"/>
</dbReference>
<dbReference type="Gene3D" id="1.10.287.1960">
    <property type="match status" value="1"/>
</dbReference>
<dbReference type="SMART" id="SM00826">
    <property type="entry name" value="PKS_DH"/>
    <property type="match status" value="2"/>
</dbReference>
<feature type="domain" description="Carrier" evidence="17">
    <location>
        <begin position="3402"/>
        <end position="3477"/>
    </location>
</feature>
<dbReference type="SMART" id="SM00822">
    <property type="entry name" value="PKS_KR"/>
    <property type="match status" value="3"/>
</dbReference>
<feature type="active site" description="Proton acceptor; for dehydratase activity" evidence="14">
    <location>
        <position position="4364"/>
    </location>
</feature>
<dbReference type="InterPro" id="IPR014030">
    <property type="entry name" value="Ketoacyl_synth_N"/>
</dbReference>
<dbReference type="InterPro" id="IPR020843">
    <property type="entry name" value="ER"/>
</dbReference>
<dbReference type="PROSITE" id="PS52004">
    <property type="entry name" value="KS3_2"/>
    <property type="match status" value="3"/>
</dbReference>
<dbReference type="SUPFAM" id="SSF51735">
    <property type="entry name" value="NAD(P)-binding Rossmann-fold domains"/>
    <property type="match status" value="8"/>
</dbReference>
<dbReference type="STRING" id="1449976.KALB_6567"/>
<feature type="domain" description="Carrier" evidence="17">
    <location>
        <begin position="1958"/>
        <end position="2036"/>
    </location>
</feature>
<dbReference type="Gene3D" id="3.40.366.10">
    <property type="entry name" value="Malonyl-Coenzyme A Acyl Carrier Protein, domain 2"/>
    <property type="match status" value="3"/>
</dbReference>
<dbReference type="PANTHER" id="PTHR43775:SF51">
    <property type="entry name" value="INACTIVE PHENOLPHTHIOCEROL SYNTHESIS POLYKETIDE SYNTHASE TYPE I PKS1-RELATED"/>
    <property type="match status" value="1"/>
</dbReference>
<keyword evidence="8" id="KW-0012">Acyltransferase</keyword>
<comment type="pathway">
    <text evidence="11">Antibiotic biosynthesis; erythromycin biosynthesis.</text>
</comment>
<dbReference type="Pfam" id="PF21089">
    <property type="entry name" value="PKS_DH_N"/>
    <property type="match status" value="2"/>
</dbReference>
<dbReference type="RefSeq" id="WP_042221026.1">
    <property type="nucleotide sequence ID" value="NZ_CP007155.1"/>
</dbReference>
<keyword evidence="2" id="KW-0596">Phosphopantetheine</keyword>
<dbReference type="CDD" id="cd05195">
    <property type="entry name" value="enoyl_red"/>
    <property type="match status" value="2"/>
</dbReference>
<evidence type="ECO:0000256" key="12">
    <source>
        <dbReference type="ARBA" id="ARBA00063272"/>
    </source>
</evidence>
<sequence length="5521" mass="583693">MENEQKLRDYLKRVTADLRQARRQLREVQSRHNEPIAIVSMSCLLPGGVSTPEEVWRLLLDERDVIGGFPDDRGWDLDELFDPDPEQHGKSYTKAGGFLADASRFDASFFGISPREATAMDPQQRLLLQGAWEALERAGIDPTSLHGSRSGVFVGASNQGYGTGPLAAPEGIEGHVLTGSCTAVLSGRLAYNFGLEGPAVTVDTMCSSSLVAMHLAVQALRRDECSLALAAGTTVMATPRSFVEFSRQRGLSVDGRCRAFAAGADGTGWSEGIGVLVLERLSDAQANGHPVLAVIRGSAVNSDGASNGLTAPNGPSQQRVIRQALSSAGLEPSDVDVVEAHGTGTTLGDPIEAQALLATYGRARDKDNPLWLGTLKSNVGHTQAAAGVVGVIKMVLAMRHGVLPKTLHVDEPTPHVDWSSGTVRLLTERVDWPEKEGPRRAAISAFGASGTNSHLIIEQAPVPEEPEDAPEPEPVRDAVAVPWVLSAHTEDALRVQAERLLSTLDGRPEDIGHSLATTRAALDHRAAVVGSSADELAAGLRALASGESAANLRQGVATVDGRAVFVFPGQGSQWVGMAVDLLASSPVFAARMAECERALGQFVDWTLTEVLHDQAALERVDVVQPALFAVMVSLAELWRSQGIKPSAVVGHSQGEIAAACVAGALSLEDAARVVTLRSQAIRDDLAGLGGMMSVSLPADQVRERIAPWGERLSLAAVNGPNASVVSGDPQALDELQAQCEREEVRARRISVDYASHSAQVERIADRLAETLAPITPRQAQIPFYSTVTGDWLDTSTMDARYWYTNLRQTVHFEPAIRALLEQGHDVFVESSPHPVLTMGVQDTIEAADARAVTVGSLRRDEGGLDRFLLSLAELQVQGVRPDWDAVFAGTVSQRVDLPTYQFGGERYWLDMSAGTGDVSSAGLNSADHPLLGAVMLLAESEQVVLTGRLSLRTHPWLADHAVGGRVLLPGTAFVELAIQAGDQVGCGAIEELTLHAPLVLAADEALQLQVVVDETRAVTIYSRPENAADDQPWTKHATGSLTPATPASTEDLTAWPPAGAEPVDVSEAYEQLTARGYGYGPTFQGLHGLWRREDEVFAEVSLPESARGDAARFGLHPALLDAALHAIGFTPTFADEAVLPFAWTDVALHATGASALRVRIARTGNDSVSVTLADGVGQPVATIGSLVLRPLAAQQENADPLRDQLYFVDWKPVTASQPLSSVLATDLDTLTAVPELVFWHHEGGQDDPRAATHRLLAVIQKWLAEERFGSARLVVVTRGALGDNVTDLSASPAWGLVRSAQSEHPDRFVLLDLDEDAAAPEQYAGFVASGEPQLIVREGEVLAARLAKITAHDSLTLPDSVAWRLDAPTKGTLEGLAFLPAPEAQEPLAPNEIRVGVEASGLNFRDVLIALGMYPGDGVTMGSEAAGVVLEVGSEVHDLAIGDRVMGIFPRSLASLAVADHRMVVRIPQDWDFERASAVPVVFLTAYYGLVDLGRIQAGDKVLVHAAAGGVGMAAVQLARHFGAEVFGTASTGKWDAVRDLGLDEQHIANSRTLEFAEQFRGAGITLVLNALAREFVDASLGLLGEGGRFIEMGKTDIRDAEQVSAQHNGVWYRAFDAVEVTPDRVREILSHVVELFASGDLTELPLRTWDIRRAPEAFRFISQAKHIGKVALRMPHRIRAEGTALITGGTGTLGALAARNLVTEHGVRKLVLTSRRGMDAPGATELHADLSALGAEVEIVACDAADREALSALLDRIPDLTSVTHVAGVLDDGVISALTPDRLDTVMLPKVDAAWNLHELTLDRDLSAFILYSAGASTFGDAGQGNYAAANAYLDALAQYRRAQGLPGVALAWGLWEQRSGMTGHLSEADVARLARLGILGLSSSDGMELVDLAARVDEPLLVPIKLDPAALRRQAAEGTLPILLRGLVRTTARRVATSTASDSSLRQKLSGLSEQDRIRALVELVCAEAAAVLGHGSASQVGAERAFRDLGFDSLTAVELRNRLNAATGLRLPATLVFDYPTPTVLAKFLRTEVLGEAVEEQVAASTTVSADEPIAIVGMACHLPGGVRSPEQLWRLLVEGGDAITAFPTDRGWDLDKLFDPDLDKPGTTYARDGGFLHEAAEFDPAFFGISPREAQVMDPQQRLLLETSWEALERAGINPRTLRGAQAGVFIGASYQGYGTTMDGVPADAQGHLVTGSATSVVSGRIAYTLGFEGPTLTVDTACSSSLVALHLAVQALRNGECELALAGGAAVMFDPLGFIGFSRQNGLAKDGRCKAFSADADGMGLAEGVGMLLVERLSDAQRNGHPVLAVVRGTAINQDGASNGLTAPNGPSQQRVIRAALANAGLRPSDVDAVEAHGTGTPLGDPIEAQALLATYGQDREEPLLLGSVKSNIGHGQAAAGVAGVIKMVLSLQHGILPQTLHAEERSAHIDWSAGAVELVTEQTPWPDRGHPRRGGVSSFGMSGTNAHVVIEQGPDAAAAASVAGDAVVPWPVSARTESGLQEQIDRVLAQVGDERSVDVGYSLATSRAAFEHRAVLIGDVRVDGVADVEGKRVFVFPGQGSQWVGMATDLLATSTVFAERMAECAAALGEFVDWDLFESLNDAKAFERVDVVQPMSWAVMVSLAEVWRAHGITPDAVVGHSQGEIAAAAVAGALTLQDAARVVTLRSKAIADELAGRGGMVSINLPLAEVEPLLSDKVSIAAFNGPSSIVVAGDPAALDELVATHERARKIPVDYASHTAHVELIEDRLREVLAPIQPRTAGIPFFSTVTGEWLETSTMDAGYWYTNLRQTVQFETAIRGLAESGHTAFIEVSSHPVLTIGLQDVVDGAVVGTLRRNEGTLPRFYASLAELWVRGVEPDWSAVFPADARRVDLPTYAFQRQRYWLELAKPEAAADPVDAAFWEAVENGDLGTLGLDDDVLTGALPALSSWRRQQRQQSTVDSWRYRIAWKPVTLSAGTLNGTWLIVAPEGADTSLLDGSGAEVLVNAPLEGLDLAGVLSLHEDPIATLKLVQALEAADIQAPLWIATRGAVSTGRADSVVDPAKAQVWGLGRIIGLEQPQRWGGLIDLPEALDQRATARLWSILTGDEDQVALRANGVLARRLVHAPLGARTASEWTPRGTVLITGGTGAIGGHVARWLARAGAGHLVLTSRRGRESAGAAELEAELTALGARVTIAACDVADRASLAALLNSLDEPVRAVMHAAGVVHVTQIADTTPEQFEEYVAAKVDGAINLDELLADNELDAFVLFSSNAGVWGSGGQGAYAAGNAFLDALAEVRRARGVPATSVAWGAWAGSGLAATDVAEEHLSRRGIRGMDPDLAVTALRQAIDHDETFLAVADVDWERFVPSFAAARKRPLLDELPEARRVLDAEPAVAEESGLRGRLAGLSAAERDRELLAIVRGQAAAVLALPNAESVAEQRAFRELGFDSLTAVELRNRLTAATGLRLPTTLAFDFPTPKALAEHLRAELFGAEQTTTQVVAAAAASDEPLAIIAMSCRFPGEVRTPEDLWRLVSEGTDALSAFPTDRSWDIDNLNGNYAHAGGFVYDAAEFDPAFFGISPREALAMDPQQRLLLETSWEAFERAGIDPHSMKGSHTGVFVGCATQGYGGGLVDPAEEVQGHLLTGSSGAVVSGRVAYTLGLEGPAVTVDTACSSSLVALHLAAQSLRSGESTLALAGGVSVMVTPGAFAEFGRQGGMAEDGRCKAFSEDADGTGWGEGIGVVLLARLSDAQRLGYPVLALLRGSAVNQDGASNGLSAPNGPSQQRVIRAALANAGLQPSDVDAVEAHGTGTALGDPIEAQALLATYGQDRSEPLWIGSIKSNIGHTQSAAGVAGVIKMVQALNHELLPRTLHVSEPTSHVDWTRGDVRLLTDEVPWRQNGHPRRAGVSAFGVSGTNAHVIIEQAPVVEQATTVSGELPIVPLVVSARSEEALREQVAQVRAVDAALVDLGYSLATSRALLEHRTVLFGQNEVTGLAGSGLTAFLFSGQGSQRAGMGRGLYEAFPVFADALDAVLAHFDLPLREVMFGESDLLNQTEYTQAALFAIEVALYRLAESFGVTPDYVIGHSIGELAAAHVAGVLSLEDAARLVAARGRLMGALPSGGAMIAIQATEDEVLPHLSDRVSIAAINGPDSVVVSGEVDAVETVVANFTDRKTRRLTVSHAFHSPLMDPMLAEFGRIAAELSYSEPQIPVVGNTEGDPTTAEYWVRHVREAVRFHQGVQYLEEQGVTRFLELGPDGVLSAMVSNGVAVPALRKNRDESTAFVTALATLHVNGVPVDWARYFDGTGARRVDLPTYPFQRQRYWLDSTPGSGDASGLGLTATDHPLLGAAVALADSDGVVFTGRLSTQTQPWLADHSIMGSILFPGTGFLELAVRAGDQVGCGQVEELTLAAPLVLPERGGVQVQLVLGGPDESGTRPITVHSRPAEDQPWTLHASGTLAPEPVAPTEQLTVWPPAGAEPIEVGDFYDRPGSVGYGPAFRGLRSAWRSGDDVLAEVELSSGLQSVNFGLHPALLDAALQALVFVPLEGGDRPRLPFSWTGASLHATGATTLRVRLAKTGDETLALTVCDAAGQPVATVESLVLREVTSIQTAQRDSLYRVDWTALPVAAAEPTAGWTVLGHDNLKLAAALGIDSAADLAEVTADTVLLPLVANGEATGHLATDVRTKIHAVLDLVQTWLAEQRFAESKLVFVTRRAVGEDIRDLAYAPLWGLIRSAQSENPDRFLLVDVDDEQSSVEALPGAVAAGEPQVLIRDGVVHAGRLARVATGNLTVPEHGAWRLDSTDKGSLDNLRFLPAPEAEAPLAPGHVRVSVRASGLNFRDVLNALGMYPGEAGPMGLEAAGVITEVAADVTDLAPGDRVMGMVSGGFGPLVTVDRRAVVRMPRGWSFTEAASAPIAFLTAYFALVDLAGLKRGESILVHSAAGGVGMAAVQIAQHLGATVYGTASAGKWDAVRALGVRSEHLASSRTLEFEQQFAAGVDVVLNSLAGDFIDASLRLLKPGGRFIEMGKTDLRDPAGVAYRSFDLGDAGTDRIGEILTEILELLESGALKPLPVLSWDVRRAPEAFRFVSQAKHAGKVVLTMPVPLDPNGTVLVTGGTGGLGAEVARHLVTEHGARDLLLLSRRGSAPELAAELTELGATVRIAACDVADRDALAAVLDGVRLTGVVHTAGVVDDGVIVALDGQRVDKVLRPKVDAVVNLHELTAGADLSMFVTFSSAAGVLGNAGQSNYAAANVFLDAFAQHRRAQGLPATSLAWGPWAEAGMATALTEGDMQRMARSGVEAFSTADGLKLFDTARHGYEPVVVPIRLNTARLRGGTVAPMLRGLVSGTATATRRTASSAAGTSLRERLAATAVAEQEQLLLDVVRAEAAAVLGYGSPEAVPAERGFMELGFDSLTAVELRNRLSTLTELRLPATTLFDYPTPTALAGHLFGELGGAVDADQALLGELDRIDAAISAVSPEDDAHAMITARLRTMLARLTEVAERKDGATAADKLEGATTDELFDFIDREFG</sequence>
<dbReference type="EC" id="2.3.1.94" evidence="13"/>
<dbReference type="Pfam" id="PF08990">
    <property type="entry name" value="Docking"/>
    <property type="match status" value="1"/>
</dbReference>
<dbReference type="InterPro" id="IPR011032">
    <property type="entry name" value="GroES-like_sf"/>
</dbReference>
<keyword evidence="3" id="KW-0597">Phosphoprotein</keyword>
<feature type="region of interest" description="N-terminal hotdog fold" evidence="14">
    <location>
        <begin position="928"/>
        <end position="1048"/>
    </location>
</feature>
<dbReference type="Pfam" id="PF02801">
    <property type="entry name" value="Ketoacyl-synt_C"/>
    <property type="match status" value="3"/>
</dbReference>
<dbReference type="Pfam" id="PF22953">
    <property type="entry name" value="SpnB_Rossmann"/>
    <property type="match status" value="2"/>
</dbReference>
<dbReference type="Proteomes" id="UP000019225">
    <property type="component" value="Chromosome"/>
</dbReference>
<name>W5WH52_9PSEU</name>
<dbReference type="InterPro" id="IPR014031">
    <property type="entry name" value="Ketoacyl_synth_C"/>
</dbReference>
<evidence type="ECO:0000259" key="18">
    <source>
        <dbReference type="PROSITE" id="PS52004"/>
    </source>
</evidence>
<dbReference type="Pfam" id="PF08240">
    <property type="entry name" value="ADH_N"/>
    <property type="match status" value="2"/>
</dbReference>
<dbReference type="InterPro" id="IPR018201">
    <property type="entry name" value="Ketoacyl_synth_AS"/>
</dbReference>
<dbReference type="Gene3D" id="1.10.1200.10">
    <property type="entry name" value="ACP-like"/>
    <property type="match status" value="3"/>
</dbReference>
<dbReference type="SUPFAM" id="SSF52151">
    <property type="entry name" value="FabD/lysophospholipase-like"/>
    <property type="match status" value="3"/>
</dbReference>
<dbReference type="GO" id="GO:0004312">
    <property type="term" value="F:fatty acid synthase activity"/>
    <property type="evidence" value="ECO:0007669"/>
    <property type="project" value="TreeGrafter"/>
</dbReference>
<evidence type="ECO:0000256" key="11">
    <source>
        <dbReference type="ARBA" id="ARBA00060622"/>
    </source>
</evidence>
<dbReference type="PANTHER" id="PTHR43775">
    <property type="entry name" value="FATTY ACID SYNTHASE"/>
    <property type="match status" value="1"/>
</dbReference>
<dbReference type="Pfam" id="PF18369">
    <property type="entry name" value="PKS_DE"/>
    <property type="match status" value="1"/>
</dbReference>
<feature type="domain" description="Carrier" evidence="17">
    <location>
        <begin position="5368"/>
        <end position="5443"/>
    </location>
</feature>
<dbReference type="Gene3D" id="3.90.180.10">
    <property type="entry name" value="Medium-chain alcohol dehydrogenases, catalytic domain"/>
    <property type="match status" value="2"/>
</dbReference>
<dbReference type="InterPro" id="IPR009081">
    <property type="entry name" value="PP-bd_ACP"/>
</dbReference>
<evidence type="ECO:0000313" key="20">
    <source>
        <dbReference type="EMBL" id="AHH99926.1"/>
    </source>
</evidence>
<dbReference type="CDD" id="cd00833">
    <property type="entry name" value="PKS"/>
    <property type="match status" value="3"/>
</dbReference>
<keyword evidence="7" id="KW-0511">Multifunctional enzyme</keyword>
<dbReference type="Gene3D" id="3.10.129.110">
    <property type="entry name" value="Polyketide synthase dehydratase"/>
    <property type="match status" value="2"/>
</dbReference>
<keyword evidence="6" id="KW-0045">Antibiotic biosynthesis</keyword>
<accession>W5WH52</accession>
<organism evidence="20 21">
    <name type="scientific">Kutzneria albida DSM 43870</name>
    <dbReference type="NCBI Taxonomy" id="1449976"/>
    <lineage>
        <taxon>Bacteria</taxon>
        <taxon>Bacillati</taxon>
        <taxon>Actinomycetota</taxon>
        <taxon>Actinomycetes</taxon>
        <taxon>Pseudonocardiales</taxon>
        <taxon>Pseudonocardiaceae</taxon>
        <taxon>Kutzneria</taxon>
    </lineage>
</organism>
<dbReference type="InterPro" id="IPR032821">
    <property type="entry name" value="PKS_assoc"/>
</dbReference>
<dbReference type="InterPro" id="IPR042104">
    <property type="entry name" value="PKS_dehydratase_sf"/>
</dbReference>
<dbReference type="GO" id="GO:0031177">
    <property type="term" value="F:phosphopantetheine binding"/>
    <property type="evidence" value="ECO:0007669"/>
    <property type="project" value="InterPro"/>
</dbReference>
<gene>
    <name evidence="20" type="primary">acuAI</name>
    <name evidence="20" type="ORF">KALB_6567</name>
</gene>
<protein>
    <recommendedName>
        <fullName evidence="13">6-deoxyerythronolide-B synthase</fullName>
        <ecNumber evidence="13">2.3.1.94</ecNumber>
    </recommendedName>
</protein>
<dbReference type="Gene3D" id="3.40.47.10">
    <property type="match status" value="3"/>
</dbReference>
<evidence type="ECO:0000256" key="9">
    <source>
        <dbReference type="ARBA" id="ARBA00052442"/>
    </source>
</evidence>
<feature type="region of interest" description="N-terminal hotdog fold" evidence="14">
    <location>
        <begin position="4332"/>
        <end position="4454"/>
    </location>
</feature>
<proteinExistence type="predicted"/>
<comment type="catalytic activity">
    <reaction evidence="9">
        <text>6 (S)-methylmalonyl-CoA + propanoyl-CoA + 6 NADPH + 12 H(+) = 6-deoxyerythronolide B + 6 CO2 + 6 NADP(+) + 7 CoA + H2O</text>
        <dbReference type="Rhea" id="RHEA:23068"/>
        <dbReference type="ChEBI" id="CHEBI:15377"/>
        <dbReference type="ChEBI" id="CHEBI:15378"/>
        <dbReference type="ChEBI" id="CHEBI:16089"/>
        <dbReference type="ChEBI" id="CHEBI:16526"/>
        <dbReference type="ChEBI" id="CHEBI:57287"/>
        <dbReference type="ChEBI" id="CHEBI:57327"/>
        <dbReference type="ChEBI" id="CHEBI:57392"/>
        <dbReference type="ChEBI" id="CHEBI:57783"/>
        <dbReference type="ChEBI" id="CHEBI:58349"/>
        <dbReference type="EC" id="2.3.1.94"/>
    </reaction>
</comment>
<dbReference type="GO" id="GO:0047879">
    <property type="term" value="F:erythronolide synthase activity"/>
    <property type="evidence" value="ECO:0007669"/>
    <property type="project" value="UniProtKB-EC"/>
</dbReference>
<dbReference type="CDD" id="cd08952">
    <property type="entry name" value="KR_1_SDR_x"/>
    <property type="match status" value="1"/>
</dbReference>
<dbReference type="InterPro" id="IPR041618">
    <property type="entry name" value="PKS_DE"/>
</dbReference>
<evidence type="ECO:0000256" key="1">
    <source>
        <dbReference type="ARBA" id="ARBA00001957"/>
    </source>
</evidence>
<dbReference type="Gene3D" id="3.40.50.720">
    <property type="entry name" value="NAD(P)-binding Rossmann-like Domain"/>
    <property type="match status" value="5"/>
</dbReference>
<keyword evidence="4" id="KW-0808">Transferase</keyword>
<dbReference type="PROSITE" id="PS50075">
    <property type="entry name" value="CARRIER"/>
    <property type="match status" value="3"/>
</dbReference>
<dbReference type="Pfam" id="PF08659">
    <property type="entry name" value="KR"/>
    <property type="match status" value="3"/>
</dbReference>
<dbReference type="SUPFAM" id="SSF101173">
    <property type="entry name" value="Docking domain B of the erythromycin polyketide synthase (DEBS)"/>
    <property type="match status" value="1"/>
</dbReference>
<dbReference type="InterPro" id="IPR020841">
    <property type="entry name" value="PKS_Beta-ketoAc_synthase_dom"/>
</dbReference>
<evidence type="ECO:0000256" key="5">
    <source>
        <dbReference type="ARBA" id="ARBA00022737"/>
    </source>
</evidence>
<dbReference type="GO" id="GO:0016491">
    <property type="term" value="F:oxidoreductase activity"/>
    <property type="evidence" value="ECO:0007669"/>
    <property type="project" value="InterPro"/>
</dbReference>
<dbReference type="PATRIC" id="fig|1449976.3.peg.6591"/>
<dbReference type="FunFam" id="3.40.47.10:FF:000019">
    <property type="entry name" value="Polyketide synthase type I"/>
    <property type="match status" value="3"/>
</dbReference>
<dbReference type="PROSITE" id="PS00606">
    <property type="entry name" value="KS3_1"/>
    <property type="match status" value="2"/>
</dbReference>
<comment type="function">
    <text evidence="10">Involved in the biosynthesis of antibiotic erythromycin via the biosynthesis of its aglycone precursor, 6-deoxyerythronolide B (6-dEB).</text>
</comment>
<evidence type="ECO:0000256" key="4">
    <source>
        <dbReference type="ARBA" id="ARBA00022679"/>
    </source>
</evidence>
<dbReference type="SUPFAM" id="SSF47336">
    <property type="entry name" value="ACP-like"/>
    <property type="match status" value="3"/>
</dbReference>
<dbReference type="SUPFAM" id="SSF55048">
    <property type="entry name" value="Probable ACP-binding domain of malonyl-CoA ACP transacylase"/>
    <property type="match status" value="3"/>
</dbReference>
<dbReference type="Gene3D" id="6.10.140.1830">
    <property type="match status" value="1"/>
</dbReference>
<feature type="domain" description="Ketosynthase family 3 (KS3)" evidence="18">
    <location>
        <begin position="3495"/>
        <end position="3911"/>
    </location>
</feature>
<feature type="domain" description="PKS/mFAS DH" evidence="19">
    <location>
        <begin position="928"/>
        <end position="1197"/>
    </location>
</feature>
<feature type="compositionally biased region" description="Polar residues" evidence="16">
    <location>
        <begin position="1037"/>
        <end position="1049"/>
    </location>
</feature>
<dbReference type="InterPro" id="IPR055123">
    <property type="entry name" value="SpnB-like_Rossmann"/>
</dbReference>
<dbReference type="GO" id="GO:0006633">
    <property type="term" value="P:fatty acid biosynthetic process"/>
    <property type="evidence" value="ECO:0007669"/>
    <property type="project" value="InterPro"/>
</dbReference>
<feature type="domain" description="Ketosynthase family 3 (KS3)" evidence="18">
    <location>
        <begin position="2054"/>
        <end position="2478"/>
    </location>
</feature>
<dbReference type="SMART" id="SM00823">
    <property type="entry name" value="PKS_PP"/>
    <property type="match status" value="3"/>
</dbReference>
<keyword evidence="21" id="KW-1185">Reference proteome</keyword>
<dbReference type="InterPro" id="IPR057326">
    <property type="entry name" value="KR_dom"/>
</dbReference>
<dbReference type="Gene3D" id="3.30.70.250">
    <property type="entry name" value="Malonyl-CoA ACP transacylase, ACP-binding"/>
    <property type="match status" value="1"/>
</dbReference>
<dbReference type="GO" id="GO:0033068">
    <property type="term" value="P:macrolide biosynthetic process"/>
    <property type="evidence" value="ECO:0007669"/>
    <property type="project" value="UniProtKB-ARBA"/>
</dbReference>
<evidence type="ECO:0000256" key="13">
    <source>
        <dbReference type="ARBA" id="ARBA00066981"/>
    </source>
</evidence>
<dbReference type="Pfam" id="PF14765">
    <property type="entry name" value="PS-DH"/>
    <property type="match status" value="2"/>
</dbReference>
<evidence type="ECO:0000256" key="2">
    <source>
        <dbReference type="ARBA" id="ARBA00022450"/>
    </source>
</evidence>
<dbReference type="SUPFAM" id="SSF53901">
    <property type="entry name" value="Thiolase-like"/>
    <property type="match status" value="3"/>
</dbReference>
<dbReference type="GO" id="GO:0008270">
    <property type="term" value="F:zinc ion binding"/>
    <property type="evidence" value="ECO:0007669"/>
    <property type="project" value="InterPro"/>
</dbReference>
<dbReference type="eggNOG" id="COG3321">
    <property type="taxonomic scope" value="Bacteria"/>
</dbReference>
<dbReference type="SUPFAM" id="SSF50129">
    <property type="entry name" value="GroES-like"/>
    <property type="match status" value="2"/>
</dbReference>
<dbReference type="InterPro" id="IPR015083">
    <property type="entry name" value="NorB/c/GfsB-D-like_docking"/>
</dbReference>
<dbReference type="InterPro" id="IPR016035">
    <property type="entry name" value="Acyl_Trfase/lysoPLipase"/>
</dbReference>
<dbReference type="InterPro" id="IPR016036">
    <property type="entry name" value="Malonyl_transacylase_ACP-bd"/>
</dbReference>
<dbReference type="InterPro" id="IPR050091">
    <property type="entry name" value="PKS_NRPS_Biosynth_Enz"/>
</dbReference>
<dbReference type="InterPro" id="IPR013968">
    <property type="entry name" value="PKS_KR"/>
</dbReference>
<feature type="active site" description="Proton donor; for dehydratase activity" evidence="14">
    <location>
        <position position="4523"/>
    </location>
</feature>
<evidence type="ECO:0000256" key="15">
    <source>
        <dbReference type="SAM" id="Coils"/>
    </source>
</evidence>
<dbReference type="SMART" id="SM00827">
    <property type="entry name" value="PKS_AT"/>
    <property type="match status" value="3"/>
</dbReference>
<dbReference type="InterPro" id="IPR006162">
    <property type="entry name" value="Ppantetheine_attach_site"/>
</dbReference>
<evidence type="ECO:0000259" key="17">
    <source>
        <dbReference type="PROSITE" id="PS50075"/>
    </source>
</evidence>
<dbReference type="FunFam" id="1.10.1200.10:FF:000007">
    <property type="entry name" value="Probable polyketide synthase pks17"/>
    <property type="match status" value="3"/>
</dbReference>
<feature type="region of interest" description="C-terminal hotdog fold" evidence="14">
    <location>
        <begin position="1060"/>
        <end position="1197"/>
    </location>
</feature>
<dbReference type="InterPro" id="IPR020807">
    <property type="entry name" value="PKS_DH"/>
</dbReference>
<feature type="domain" description="Ketosynthase family 3 (KS3)" evidence="18">
    <location>
        <begin position="33"/>
        <end position="459"/>
    </location>
</feature>
<dbReference type="InterPro" id="IPR049551">
    <property type="entry name" value="PKS_DH_C"/>
</dbReference>
<dbReference type="InterPro" id="IPR036291">
    <property type="entry name" value="NAD(P)-bd_dom_sf"/>
</dbReference>
<dbReference type="InterPro" id="IPR014043">
    <property type="entry name" value="Acyl_transferase_dom"/>
</dbReference>
<dbReference type="Pfam" id="PF13602">
    <property type="entry name" value="ADH_zinc_N_2"/>
    <property type="match status" value="2"/>
</dbReference>
<evidence type="ECO:0000313" key="21">
    <source>
        <dbReference type="Proteomes" id="UP000019225"/>
    </source>
</evidence>
<feature type="active site" description="Proton acceptor; for dehydratase activity" evidence="14">
    <location>
        <position position="960"/>
    </location>
</feature>
<dbReference type="InterPro" id="IPR020806">
    <property type="entry name" value="PKS_PP-bd"/>
</dbReference>
<dbReference type="InterPro" id="IPR049552">
    <property type="entry name" value="PKS_DH_N"/>
</dbReference>
<feature type="region of interest" description="C-terminal hotdog fold" evidence="14">
    <location>
        <begin position="4466"/>
        <end position="4600"/>
    </location>
</feature>
<dbReference type="GO" id="GO:0004315">
    <property type="term" value="F:3-oxoacyl-[acyl-carrier-protein] synthase activity"/>
    <property type="evidence" value="ECO:0007669"/>
    <property type="project" value="InterPro"/>
</dbReference>
<dbReference type="FunFam" id="3.40.366.10:FF:000002">
    <property type="entry name" value="Probable polyketide synthase 2"/>
    <property type="match status" value="2"/>
</dbReference>
<dbReference type="PROSITE" id="PS01162">
    <property type="entry name" value="QOR_ZETA_CRYSTAL"/>
    <property type="match status" value="1"/>
</dbReference>
<comment type="cofactor">
    <cofactor evidence="1">
        <name>pantetheine 4'-phosphate</name>
        <dbReference type="ChEBI" id="CHEBI:47942"/>
    </cofactor>
</comment>
<comment type="subunit">
    <text evidence="12">Homodimer. Erythronolide synthase is composed of EryAI, EryAII and EryAIII multimodular (2 modules) polypeptides each coding for a functional synthase subunit which participates in 2 of the six FAS-like elongation steps required for formation of the polyketide. Module 1, 2, 3, 4, 5, and 6 participating in biosynthesis steps 1, 2, 3, 4, 5, and 6, respectively.</text>
</comment>
<feature type="region of interest" description="Disordered" evidence="16">
    <location>
        <begin position="1027"/>
        <end position="1049"/>
    </location>
</feature>
<feature type="domain" description="PKS/mFAS DH" evidence="19">
    <location>
        <begin position="4332"/>
        <end position="4600"/>
    </location>
</feature>
<dbReference type="SMART" id="SM01294">
    <property type="entry name" value="PKS_PP_betabranch"/>
    <property type="match status" value="3"/>
</dbReference>
<keyword evidence="5" id="KW-0677">Repeat</keyword>
<dbReference type="EMBL" id="CP007155">
    <property type="protein sequence ID" value="AHH99926.1"/>
    <property type="molecule type" value="Genomic_DNA"/>
</dbReference>
<dbReference type="HOGENOM" id="CLU_223268_0_0_11"/>
<evidence type="ECO:0000259" key="19">
    <source>
        <dbReference type="PROSITE" id="PS52019"/>
    </source>
</evidence>
<dbReference type="Gene3D" id="3.40.50.11460">
    <property type="match status" value="1"/>
</dbReference>
<evidence type="ECO:0000256" key="3">
    <source>
        <dbReference type="ARBA" id="ARBA00022553"/>
    </source>
</evidence>
<keyword evidence="15" id="KW-0175">Coiled coil</keyword>
<dbReference type="KEGG" id="kal:KALB_6567"/>
<dbReference type="InterPro" id="IPR036299">
    <property type="entry name" value="Polyketide_synth_docking_sf"/>
</dbReference>
<dbReference type="Pfam" id="PF16197">
    <property type="entry name" value="KAsynt_C_assoc"/>
    <property type="match status" value="3"/>
</dbReference>
<dbReference type="Pfam" id="PF00550">
    <property type="entry name" value="PP-binding"/>
    <property type="match status" value="3"/>
</dbReference>
<dbReference type="PROSITE" id="PS52019">
    <property type="entry name" value="PKS_MFAS_DH"/>
    <property type="match status" value="2"/>
</dbReference>
<dbReference type="InterPro" id="IPR002364">
    <property type="entry name" value="Quin_OxRdtase/zeta-crystal_CS"/>
</dbReference>
<reference evidence="20 21" key="1">
    <citation type="journal article" date="2014" name="BMC Genomics">
        <title>Complete genome sequence of producer of the glycopeptide antibiotic Aculeximycin Kutzneria albida DSM 43870T, a representative of minor genus of Pseudonocardiaceae.</title>
        <authorList>
            <person name="Rebets Y."/>
            <person name="Tokovenko B."/>
            <person name="Lushchyk I."/>
            <person name="Ruckert C."/>
            <person name="Zaburannyi N."/>
            <person name="Bechthold A."/>
            <person name="Kalinowski J."/>
            <person name="Luzhetskyy A."/>
        </authorList>
    </citation>
    <scope>NUCLEOTIDE SEQUENCE [LARGE SCALE GENOMIC DNA]</scope>
    <source>
        <strain evidence="20">DSM 43870</strain>
    </source>
</reference>
<dbReference type="PROSITE" id="PS00012">
    <property type="entry name" value="PHOSPHOPANTETHEINE"/>
    <property type="match status" value="3"/>
</dbReference>
<dbReference type="CDD" id="cd08956">
    <property type="entry name" value="KR_3_FAS_SDR_x"/>
    <property type="match status" value="2"/>
</dbReference>
<dbReference type="SMART" id="SM00825">
    <property type="entry name" value="PKS_KS"/>
    <property type="match status" value="3"/>
</dbReference>